<feature type="transmembrane region" description="Helical" evidence="2">
    <location>
        <begin position="105"/>
        <end position="124"/>
    </location>
</feature>
<dbReference type="SUPFAM" id="SSF47781">
    <property type="entry name" value="RuvA domain 2-like"/>
    <property type="match status" value="1"/>
</dbReference>
<feature type="domain" description="Helix-hairpin-helix DNA-binding motif class 1" evidence="3">
    <location>
        <begin position="276"/>
        <end position="295"/>
    </location>
</feature>
<evidence type="ECO:0000313" key="4">
    <source>
        <dbReference type="EMBL" id="RNM13843.1"/>
    </source>
</evidence>
<dbReference type="InterPro" id="IPR019554">
    <property type="entry name" value="Soluble_ligand-bd"/>
</dbReference>
<keyword evidence="4" id="KW-0238">DNA-binding</keyword>
<name>A0A3N0GMZ9_9ACTN</name>
<dbReference type="RefSeq" id="WP_123223249.1">
    <property type="nucleotide sequence ID" value="NZ_RJSF01000040.1"/>
</dbReference>
<dbReference type="Gene3D" id="3.10.560.10">
    <property type="entry name" value="Outer membrane lipoprotein wza domain like"/>
    <property type="match status" value="1"/>
</dbReference>
<dbReference type="InterPro" id="IPR051675">
    <property type="entry name" value="Endo/Exo/Phosphatase_dom_1"/>
</dbReference>
<feature type="compositionally biased region" description="Low complexity" evidence="1">
    <location>
        <begin position="138"/>
        <end position="182"/>
    </location>
</feature>
<gene>
    <name evidence="4" type="ORF">EFL26_12825</name>
</gene>
<keyword evidence="2" id="KW-0472">Membrane</keyword>
<evidence type="ECO:0000256" key="2">
    <source>
        <dbReference type="SAM" id="Phobius"/>
    </source>
</evidence>
<evidence type="ECO:0000313" key="5">
    <source>
        <dbReference type="Proteomes" id="UP000279994"/>
    </source>
</evidence>
<feature type="region of interest" description="Disordered" evidence="1">
    <location>
        <begin position="28"/>
        <end position="80"/>
    </location>
</feature>
<sequence>MRKQPPDEVAEAARRRLALLGAELAGAGFTPRRDDDADRPEVWHADDDAGAGGAEPWPVQPALVGEPGRHSRRRPASWSGRGVAWLQDRLPATLRGRVSLGTGHVAVLAVVAAVALAVTAYATIRARPTVTAVPQAHTSAATSSAGSLSGRSRGSSGQSAPVALPSPAGAPGADPTASGAGPAGGSVVVDVAGKVRRPGVATLPAGSRVVDAIRQAGGARPGVDLTSLNLARVLVDGEQILVGVAAAPGVAASASSAPGASPADGALVNLNTATLEQLDGLPGVGPVTAQKILDWRTAHGSFTAIDELLEVDGIGEKTLADMAPRLTL</sequence>
<dbReference type="GO" id="GO:0003677">
    <property type="term" value="F:DNA binding"/>
    <property type="evidence" value="ECO:0007669"/>
    <property type="project" value="UniProtKB-KW"/>
</dbReference>
<dbReference type="GO" id="GO:0006281">
    <property type="term" value="P:DNA repair"/>
    <property type="evidence" value="ECO:0007669"/>
    <property type="project" value="InterPro"/>
</dbReference>
<dbReference type="PANTHER" id="PTHR21180">
    <property type="entry name" value="ENDONUCLEASE/EXONUCLEASE/PHOSPHATASE FAMILY DOMAIN-CONTAINING PROTEIN 1"/>
    <property type="match status" value="1"/>
</dbReference>
<comment type="caution">
    <text evidence="4">The sequence shown here is derived from an EMBL/GenBank/DDBJ whole genome shotgun (WGS) entry which is preliminary data.</text>
</comment>
<dbReference type="AlphaFoldDB" id="A0A3N0GMZ9"/>
<reference evidence="4 5" key="1">
    <citation type="submission" date="2018-11" db="EMBL/GenBank/DDBJ databases">
        <authorList>
            <person name="Li F."/>
        </authorList>
    </citation>
    <scope>NUCLEOTIDE SEQUENCE [LARGE SCALE GENOMIC DNA]</scope>
    <source>
        <strain evidence="4 5">Gsoil 818</strain>
    </source>
</reference>
<evidence type="ECO:0000256" key="1">
    <source>
        <dbReference type="SAM" id="MobiDB-lite"/>
    </source>
</evidence>
<feature type="domain" description="Helix-hairpin-helix DNA-binding motif class 1" evidence="3">
    <location>
        <begin position="306"/>
        <end position="325"/>
    </location>
</feature>
<dbReference type="InterPro" id="IPR003583">
    <property type="entry name" value="Hlx-hairpin-Hlx_DNA-bd_motif"/>
</dbReference>
<feature type="region of interest" description="Disordered" evidence="1">
    <location>
        <begin position="132"/>
        <end position="182"/>
    </location>
</feature>
<organism evidence="4 5">
    <name type="scientific">Nocardioides pocheonensis</name>
    <dbReference type="NCBI Taxonomy" id="661485"/>
    <lineage>
        <taxon>Bacteria</taxon>
        <taxon>Bacillati</taxon>
        <taxon>Actinomycetota</taxon>
        <taxon>Actinomycetes</taxon>
        <taxon>Propionibacteriales</taxon>
        <taxon>Nocardioidaceae</taxon>
        <taxon>Nocardioides</taxon>
    </lineage>
</organism>
<dbReference type="Proteomes" id="UP000279994">
    <property type="component" value="Unassembled WGS sequence"/>
</dbReference>
<dbReference type="SMART" id="SM00278">
    <property type="entry name" value="HhH1"/>
    <property type="match status" value="2"/>
</dbReference>
<dbReference type="Gene3D" id="1.10.150.320">
    <property type="entry name" value="Photosystem II 12 kDa extrinsic protein"/>
    <property type="match status" value="1"/>
</dbReference>
<dbReference type="NCBIfam" id="TIGR00426">
    <property type="entry name" value="competence protein ComEA helix-hairpin-helix repeat region"/>
    <property type="match status" value="1"/>
</dbReference>
<evidence type="ECO:0000259" key="3">
    <source>
        <dbReference type="SMART" id="SM00278"/>
    </source>
</evidence>
<accession>A0A3N0GMZ9</accession>
<keyword evidence="5" id="KW-1185">Reference proteome</keyword>
<dbReference type="OrthoDB" id="9758724at2"/>
<dbReference type="Pfam" id="PF12836">
    <property type="entry name" value="HHH_3"/>
    <property type="match status" value="1"/>
</dbReference>
<keyword evidence="2" id="KW-0812">Transmembrane</keyword>
<keyword evidence="2" id="KW-1133">Transmembrane helix</keyword>
<dbReference type="GO" id="GO:0015627">
    <property type="term" value="C:type II protein secretion system complex"/>
    <property type="evidence" value="ECO:0007669"/>
    <property type="project" value="TreeGrafter"/>
</dbReference>
<dbReference type="Pfam" id="PF10531">
    <property type="entry name" value="SLBB"/>
    <property type="match status" value="1"/>
</dbReference>
<dbReference type="GO" id="GO:0015628">
    <property type="term" value="P:protein secretion by the type II secretion system"/>
    <property type="evidence" value="ECO:0007669"/>
    <property type="project" value="TreeGrafter"/>
</dbReference>
<dbReference type="InterPro" id="IPR004509">
    <property type="entry name" value="Competence_ComEA_HhH"/>
</dbReference>
<proteinExistence type="predicted"/>
<dbReference type="EMBL" id="RJSF01000040">
    <property type="protein sequence ID" value="RNM13843.1"/>
    <property type="molecule type" value="Genomic_DNA"/>
</dbReference>
<dbReference type="PANTHER" id="PTHR21180:SF32">
    <property type="entry name" value="ENDONUCLEASE_EXONUCLEASE_PHOSPHATASE FAMILY DOMAIN-CONTAINING PROTEIN 1"/>
    <property type="match status" value="1"/>
</dbReference>
<dbReference type="InterPro" id="IPR010994">
    <property type="entry name" value="RuvA_2-like"/>
</dbReference>
<protein>
    <submittedName>
        <fullName evidence="4">ComEA family DNA-binding protein</fullName>
    </submittedName>
</protein>
<feature type="compositionally biased region" description="Basic and acidic residues" evidence="1">
    <location>
        <begin position="31"/>
        <end position="47"/>
    </location>
</feature>